<evidence type="ECO:0000256" key="2">
    <source>
        <dbReference type="ARBA" id="ARBA00022737"/>
    </source>
</evidence>
<keyword evidence="2" id="KW-0677">Repeat</keyword>
<dbReference type="PANTHER" id="PTHR19143:SF458">
    <property type="entry name" value="FIBRINOGEN C-TERMINAL DOMAIN-CONTAINING PROTEIN-RELATED"/>
    <property type="match status" value="1"/>
</dbReference>
<feature type="domain" description="Fibrinogen C-terminal" evidence="4">
    <location>
        <begin position="411"/>
        <end position="632"/>
    </location>
</feature>
<dbReference type="GO" id="GO:0005615">
    <property type="term" value="C:extracellular space"/>
    <property type="evidence" value="ECO:0000318"/>
    <property type="project" value="GO_Central"/>
</dbReference>
<dbReference type="Pfam" id="PF23598">
    <property type="entry name" value="LRR_14"/>
    <property type="match status" value="1"/>
</dbReference>
<protein>
    <submittedName>
        <fullName evidence="6">Fibroleukin-like</fullName>
    </submittedName>
</protein>
<dbReference type="PROSITE" id="PS51406">
    <property type="entry name" value="FIBRINOGEN_C_2"/>
    <property type="match status" value="1"/>
</dbReference>
<proteinExistence type="predicted"/>
<dbReference type="InterPro" id="IPR036028">
    <property type="entry name" value="SH3-like_dom_sf"/>
</dbReference>
<dbReference type="GeneID" id="118411206"/>
<dbReference type="AlphaFoldDB" id="A0A9J7MJ34"/>
<keyword evidence="1" id="KW-0433">Leucine-rich repeat</keyword>
<dbReference type="OrthoDB" id="7735550at2759"/>
<keyword evidence="3" id="KW-1015">Disulfide bond</keyword>
<dbReference type="RefSeq" id="XP_035669185.1">
    <property type="nucleotide sequence ID" value="XM_035813292.1"/>
</dbReference>
<keyword evidence="5" id="KW-1185">Reference proteome</keyword>
<sequence>MEDPSVRESKGMQGQIATAPPSYEEATAAIQMQNLTLGVGVPSVRTVRATVVQAFPAQGPDYLKLNTGDQVQVITQHVKGMGGVWVAVHSGKVGKVSPVGLKVHYEPVDLVPKPPTSSPQVQTLTAQAVRPHTPSGPGQLTLQMWEVVQVVDQPPTGPWAVVSGDKLGMVDPGCLKIMPCQQASLREQLYRDGKTGRWISDLRGRGLHSLPGELFTLSETSELYITDNLLTALPDALTGLPNLLRLSAGRNKLGVFPEVVLRMTRLENLNIGENDFCGVPRNIGHLQNLKELWLKSLNLQELPDELCLLQNLELLHLGWNNLTRLPGNFAQLSSLNKLLMQHNRFQQFPEQVCFLASLRELYLDQGTGEKFTVIPDSIGNLRKLRVMVLDNNALTSLPTTVDNANDTEADKPQAQVPHDCQDILDDDETTPSGVYMVYPRDNLGGFLVFCDMDTDGGGWTLFQKRQDGTVDFFRDWADYKTGFPSNLNGEFWLGNDKLYRLAVQKVYQLRVDMEDVEGNTAYAAYSTFAISPESQNYKLHIGTYTGTAGDSLSLHDGKPFSTKDRDNDESSSGSCAQSIKGAWWYGNCHHSNLNGLYHLGTHDSHGDGVNWYHWKGYKYSLKRTEMKIRPTP</sequence>
<accession>A0A9J7MJ34</accession>
<reference evidence="6" key="2">
    <citation type="submission" date="2025-08" db="UniProtKB">
        <authorList>
            <consortium name="RefSeq"/>
        </authorList>
    </citation>
    <scope>IDENTIFICATION</scope>
    <source>
        <strain evidence="6">S238N-H82</strain>
        <tissue evidence="6">Testes</tissue>
    </source>
</reference>
<dbReference type="InterPro" id="IPR055414">
    <property type="entry name" value="LRR_R13L4/SHOC2-like"/>
</dbReference>
<dbReference type="Gene3D" id="3.90.215.10">
    <property type="entry name" value="Gamma Fibrinogen, chain A, domain 1"/>
    <property type="match status" value="1"/>
</dbReference>
<dbReference type="SUPFAM" id="SSF52058">
    <property type="entry name" value="L domain-like"/>
    <property type="match status" value="1"/>
</dbReference>
<dbReference type="Gene3D" id="3.80.10.10">
    <property type="entry name" value="Ribonuclease Inhibitor"/>
    <property type="match status" value="1"/>
</dbReference>
<dbReference type="NCBIfam" id="NF040941">
    <property type="entry name" value="GGGWT_bact"/>
    <property type="match status" value="1"/>
</dbReference>
<name>A0A9J7MJ34_BRAFL</name>
<dbReference type="InterPro" id="IPR036056">
    <property type="entry name" value="Fibrinogen-like_C"/>
</dbReference>
<dbReference type="Pfam" id="PF00147">
    <property type="entry name" value="Fibrinogen_C"/>
    <property type="match status" value="1"/>
</dbReference>
<dbReference type="FunFam" id="3.90.215.10:FF:000001">
    <property type="entry name" value="Tenascin isoform 1"/>
    <property type="match status" value="1"/>
</dbReference>
<reference evidence="5" key="1">
    <citation type="journal article" date="2020" name="Nat. Ecol. Evol.">
        <title>Deeply conserved synteny resolves early events in vertebrate evolution.</title>
        <authorList>
            <person name="Simakov O."/>
            <person name="Marletaz F."/>
            <person name="Yue J.X."/>
            <person name="O'Connell B."/>
            <person name="Jenkins J."/>
            <person name="Brandt A."/>
            <person name="Calef R."/>
            <person name="Tung C.H."/>
            <person name="Huang T.K."/>
            <person name="Schmutz J."/>
            <person name="Satoh N."/>
            <person name="Yu J.K."/>
            <person name="Putnam N.H."/>
            <person name="Green R.E."/>
            <person name="Rokhsar D.S."/>
        </authorList>
    </citation>
    <scope>NUCLEOTIDE SEQUENCE [LARGE SCALE GENOMIC DNA]</scope>
    <source>
        <strain evidence="5">S238N-H82</strain>
    </source>
</reference>
<evidence type="ECO:0000313" key="5">
    <source>
        <dbReference type="Proteomes" id="UP000001554"/>
    </source>
</evidence>
<evidence type="ECO:0000313" key="6">
    <source>
        <dbReference type="RefSeq" id="XP_035669185.1"/>
    </source>
</evidence>
<dbReference type="InterPro" id="IPR050373">
    <property type="entry name" value="Fibrinogen_C-term_domain"/>
</dbReference>
<dbReference type="PANTHER" id="PTHR19143">
    <property type="entry name" value="FIBRINOGEN/TENASCIN/ANGIOPOEITIN"/>
    <property type="match status" value="1"/>
</dbReference>
<dbReference type="Proteomes" id="UP000001554">
    <property type="component" value="Chromosome 3"/>
</dbReference>
<dbReference type="InterPro" id="IPR032675">
    <property type="entry name" value="LRR_dom_sf"/>
</dbReference>
<dbReference type="SMART" id="SM00364">
    <property type="entry name" value="LRR_BAC"/>
    <property type="match status" value="5"/>
</dbReference>
<dbReference type="SUPFAM" id="SSF50044">
    <property type="entry name" value="SH3-domain"/>
    <property type="match status" value="2"/>
</dbReference>
<dbReference type="SMART" id="SM00369">
    <property type="entry name" value="LRR_TYP"/>
    <property type="match status" value="6"/>
</dbReference>
<organism evidence="5 6">
    <name type="scientific">Branchiostoma floridae</name>
    <name type="common">Florida lancelet</name>
    <name type="synonym">Amphioxus</name>
    <dbReference type="NCBI Taxonomy" id="7739"/>
    <lineage>
        <taxon>Eukaryota</taxon>
        <taxon>Metazoa</taxon>
        <taxon>Chordata</taxon>
        <taxon>Cephalochordata</taxon>
        <taxon>Leptocardii</taxon>
        <taxon>Amphioxiformes</taxon>
        <taxon>Branchiostomatidae</taxon>
        <taxon>Branchiostoma</taxon>
    </lineage>
</organism>
<dbReference type="CDD" id="cd00087">
    <property type="entry name" value="FReD"/>
    <property type="match status" value="1"/>
</dbReference>
<evidence type="ECO:0000256" key="1">
    <source>
        <dbReference type="ARBA" id="ARBA00022614"/>
    </source>
</evidence>
<dbReference type="KEGG" id="bfo:118411206"/>
<dbReference type="InterPro" id="IPR020837">
    <property type="entry name" value="Fibrinogen_CS"/>
</dbReference>
<dbReference type="SMART" id="SM00186">
    <property type="entry name" value="FBG"/>
    <property type="match status" value="1"/>
</dbReference>
<gene>
    <name evidence="6" type="primary">LOC118411206</name>
</gene>
<dbReference type="SUPFAM" id="SSF56496">
    <property type="entry name" value="Fibrinogen C-terminal domain-like"/>
    <property type="match status" value="1"/>
</dbReference>
<dbReference type="InterPro" id="IPR014716">
    <property type="entry name" value="Fibrinogen_a/b/g_C_1"/>
</dbReference>
<evidence type="ECO:0000256" key="3">
    <source>
        <dbReference type="ARBA" id="ARBA00023157"/>
    </source>
</evidence>
<evidence type="ECO:0000259" key="4">
    <source>
        <dbReference type="PROSITE" id="PS51406"/>
    </source>
</evidence>
<dbReference type="InterPro" id="IPR003591">
    <property type="entry name" value="Leu-rich_rpt_typical-subtyp"/>
</dbReference>
<dbReference type="PROSITE" id="PS00514">
    <property type="entry name" value="FIBRINOGEN_C_1"/>
    <property type="match status" value="1"/>
</dbReference>
<dbReference type="InterPro" id="IPR002181">
    <property type="entry name" value="Fibrinogen_a/b/g_C_dom"/>
</dbReference>